<evidence type="ECO:0000256" key="3">
    <source>
        <dbReference type="ARBA" id="ARBA00044878"/>
    </source>
</evidence>
<evidence type="ECO:0000256" key="12">
    <source>
        <dbReference type="ARBA" id="ARBA00044912"/>
    </source>
</evidence>
<feature type="region of interest" description="Disordered" evidence="19">
    <location>
        <begin position="1"/>
        <end position="25"/>
    </location>
</feature>
<feature type="transmembrane region" description="Helical" evidence="20">
    <location>
        <begin position="39"/>
        <end position="59"/>
    </location>
</feature>
<dbReference type="InterPro" id="IPR036259">
    <property type="entry name" value="MFS_trans_sf"/>
</dbReference>
<accession>A0ABR2VRA2</accession>
<evidence type="ECO:0000313" key="22">
    <source>
        <dbReference type="EMBL" id="KAK9695220.1"/>
    </source>
</evidence>
<feature type="transmembrane region" description="Helical" evidence="20">
    <location>
        <begin position="109"/>
        <end position="128"/>
    </location>
</feature>
<feature type="transmembrane region" description="Helical" evidence="20">
    <location>
        <begin position="196"/>
        <end position="221"/>
    </location>
</feature>
<evidence type="ECO:0000256" key="13">
    <source>
        <dbReference type="ARBA" id="ARBA00044919"/>
    </source>
</evidence>
<evidence type="ECO:0000256" key="20">
    <source>
        <dbReference type="SAM" id="Phobius"/>
    </source>
</evidence>
<evidence type="ECO:0000256" key="6">
    <source>
        <dbReference type="ARBA" id="ARBA00044891"/>
    </source>
</evidence>
<feature type="transmembrane region" description="Helical" evidence="20">
    <location>
        <begin position="248"/>
        <end position="272"/>
    </location>
</feature>
<comment type="subunit">
    <text evidence="18">Homodimer. Interacts with lysosomal protein GLMP (via lumenal domain); the interaction starts while both proteins are still in the endoplasmic reticulum and is required for stabilization of MFSD1 in lysosomes but has no direct effect on its targeting to lysosomes or transporter activity.</text>
</comment>
<organism evidence="22 23">
    <name type="scientific">Basidiobolus ranarum</name>
    <dbReference type="NCBI Taxonomy" id="34480"/>
    <lineage>
        <taxon>Eukaryota</taxon>
        <taxon>Fungi</taxon>
        <taxon>Fungi incertae sedis</taxon>
        <taxon>Zoopagomycota</taxon>
        <taxon>Entomophthoromycotina</taxon>
        <taxon>Basidiobolomycetes</taxon>
        <taxon>Basidiobolales</taxon>
        <taxon>Basidiobolaceae</taxon>
        <taxon>Basidiobolus</taxon>
    </lineage>
</organism>
<keyword evidence="23" id="KW-1185">Reference proteome</keyword>
<feature type="transmembrane region" description="Helical" evidence="20">
    <location>
        <begin position="414"/>
        <end position="432"/>
    </location>
</feature>
<evidence type="ECO:0000256" key="18">
    <source>
        <dbReference type="ARBA" id="ARBA00046376"/>
    </source>
</evidence>
<keyword evidence="20" id="KW-1133">Transmembrane helix</keyword>
<evidence type="ECO:0000256" key="14">
    <source>
        <dbReference type="ARBA" id="ARBA00044924"/>
    </source>
</evidence>
<comment type="subcellular location">
    <subcellularLocation>
        <location evidence="1">Membrane</location>
        <topology evidence="1">Multi-pass membrane protein</topology>
    </subcellularLocation>
</comment>
<comment type="catalytic activity">
    <reaction evidence="10">
        <text>L-lysyl-L-lysine(out) = L-lysyl-L-lysine(in)</text>
        <dbReference type="Rhea" id="RHEA:79403"/>
        <dbReference type="ChEBI" id="CHEBI:229956"/>
    </reaction>
</comment>
<comment type="catalytic activity">
    <reaction evidence="8">
        <text>L-aspartyl-L-lysine(out) = L-aspartyl-L-lysine(in)</text>
        <dbReference type="Rhea" id="RHEA:79411"/>
        <dbReference type="ChEBI" id="CHEBI:229953"/>
    </reaction>
</comment>
<evidence type="ECO:0000256" key="9">
    <source>
        <dbReference type="ARBA" id="ARBA00044899"/>
    </source>
</evidence>
<gene>
    <name evidence="22" type="ORF">K7432_013090</name>
</gene>
<dbReference type="PROSITE" id="PS50850">
    <property type="entry name" value="MFS"/>
    <property type="match status" value="1"/>
</dbReference>
<comment type="caution">
    <text evidence="22">The sequence shown here is derived from an EMBL/GenBank/DDBJ whole genome shotgun (WGS) entry which is preliminary data.</text>
</comment>
<comment type="catalytic activity">
    <reaction evidence="4">
        <text>L-alpha-aminoacyl-L-arginine(out) = L-alpha-aminoacyl-L-arginine(in)</text>
        <dbReference type="Rhea" id="RHEA:79367"/>
        <dbReference type="ChEBI" id="CHEBI:229968"/>
    </reaction>
</comment>
<feature type="transmembrane region" description="Helical" evidence="20">
    <location>
        <begin position="320"/>
        <end position="339"/>
    </location>
</feature>
<feature type="transmembrane region" description="Helical" evidence="20">
    <location>
        <begin position="167"/>
        <end position="190"/>
    </location>
</feature>
<dbReference type="PANTHER" id="PTHR23512:SF12">
    <property type="entry name" value="TRANSPORTER, PUTATIVE (AFU_ORTHOLOGUE AFUA_4G00260)-RELATED"/>
    <property type="match status" value="1"/>
</dbReference>
<evidence type="ECO:0000259" key="21">
    <source>
        <dbReference type="PROSITE" id="PS50850"/>
    </source>
</evidence>
<dbReference type="EMBL" id="JASJQH010008103">
    <property type="protein sequence ID" value="KAK9695220.1"/>
    <property type="molecule type" value="Genomic_DNA"/>
</dbReference>
<comment type="catalytic activity">
    <reaction evidence="13">
        <text>L-alanyl-L-lysine(out) = L-alanyl-L-lysine(in)</text>
        <dbReference type="Rhea" id="RHEA:79415"/>
        <dbReference type="ChEBI" id="CHEBI:192470"/>
    </reaction>
</comment>
<evidence type="ECO:0000256" key="17">
    <source>
        <dbReference type="ARBA" id="ARBA00045709"/>
    </source>
</evidence>
<dbReference type="InterPro" id="IPR052187">
    <property type="entry name" value="MFSD1"/>
</dbReference>
<evidence type="ECO:0000256" key="19">
    <source>
        <dbReference type="SAM" id="MobiDB-lite"/>
    </source>
</evidence>
<feature type="compositionally biased region" description="Polar residues" evidence="19">
    <location>
        <begin position="14"/>
        <end position="25"/>
    </location>
</feature>
<dbReference type="InterPro" id="IPR011701">
    <property type="entry name" value="MFS"/>
</dbReference>
<dbReference type="Pfam" id="PF07690">
    <property type="entry name" value="MFS_1"/>
    <property type="match status" value="1"/>
</dbReference>
<feature type="transmembrane region" description="Helical" evidence="20">
    <location>
        <begin position="345"/>
        <end position="370"/>
    </location>
</feature>
<sequence>MSSTVQQPEGGGSETQPLITPSDNDQNTQFENKPWKYKAIALLCALLLSVGSHYAAHTLGALKNTVKQELGISNSDYGVLQSSVSLVNTVLPILGGVFIDAFGTNMGSILSTTLIAIGNIFVAFSASYSSFPMMIIGRVLYGIGSGAIVIILETIISLWFRGKGLAITLGLQIATSRLAAYLAFVTAVPLNKAVGFYGAAFWLSAVLCILSLLINILYVIIVRVSNEDANPEELRKLRNKKEFKFSRLLYFPGLVWIMIWLNFIIGSGWTTFLHINSELVMSRFNVNEEQAGYYASFAQFLPIFIAPFMGYILDGFGKRTLSVMLSSTTFLLSMYVLGFTSVHPIVGMLVFSISLSIGPVCVISGIPLILNKDAVGTAFGVYKSATNISNTIFDILVGRLQDRGSNKYGNVMKFYVALGFVACILSIVIYITNKTTWHSILDMSDKKRTECIQGAVKEDILVKKSATSNWNQFYGGVLVVLLAISWYIFFIHIF</sequence>
<proteinExistence type="predicted"/>
<evidence type="ECO:0000256" key="7">
    <source>
        <dbReference type="ARBA" id="ARBA00044893"/>
    </source>
</evidence>
<dbReference type="Gene3D" id="1.20.1250.20">
    <property type="entry name" value="MFS general substrate transporter like domains"/>
    <property type="match status" value="2"/>
</dbReference>
<feature type="transmembrane region" description="Helical" evidence="20">
    <location>
        <begin position="292"/>
        <end position="313"/>
    </location>
</feature>
<comment type="catalytic activity">
    <reaction evidence="7">
        <text>L-alpha-aminoacyl-L-lysine(out) = L-alpha-aminoacyl-L-lysine(in)</text>
        <dbReference type="Rhea" id="RHEA:79383"/>
        <dbReference type="ChEBI" id="CHEBI:229966"/>
    </reaction>
</comment>
<comment type="catalytic activity">
    <reaction evidence="11">
        <text>L-arginyl-glycine(out) = L-arginyl-glycine(in)</text>
        <dbReference type="Rhea" id="RHEA:79391"/>
        <dbReference type="ChEBI" id="CHEBI:229955"/>
    </reaction>
</comment>
<comment type="function">
    <text evidence="17">Lysosomal dipeptide uniporter that selectively exports lysine, arginine or histidine-containing dipeptides with a net positive charge from the lysosome lumen into the cytosol. Could play a role in a specific type of protein O-glycosylation indirectly regulating macrophages migration and tissue invasion. Also essential for liver homeostasis.</text>
</comment>
<protein>
    <recommendedName>
        <fullName evidence="15">Lysosomal dipeptide transporter MFSD1</fullName>
    </recommendedName>
    <alternativeName>
        <fullName evidence="16">Major facilitator superfamily domain-containing protein 1</fullName>
    </alternativeName>
</protein>
<comment type="catalytic activity">
    <reaction evidence="9">
        <text>L-arginyl-L-alpha-amino acid(out) = L-arginyl-L-alpha-amino acid(in)</text>
        <dbReference type="Rhea" id="RHEA:79371"/>
        <dbReference type="ChEBI" id="CHEBI:84315"/>
    </reaction>
</comment>
<comment type="catalytic activity">
    <reaction evidence="12">
        <text>L-histidyl-L-alpha-amino acid(out) = L-histidyl-L-alpha-amino acid(in)</text>
        <dbReference type="Rhea" id="RHEA:79379"/>
        <dbReference type="ChEBI" id="CHEBI:229964"/>
    </reaction>
</comment>
<comment type="catalytic activity">
    <reaction evidence="2">
        <text>L-lysyl-L-alanine(out) = L-lysyl-L-alanine(in)</text>
        <dbReference type="Rhea" id="RHEA:79399"/>
        <dbReference type="ChEBI" id="CHEBI:229954"/>
    </reaction>
</comment>
<evidence type="ECO:0000256" key="5">
    <source>
        <dbReference type="ARBA" id="ARBA00044884"/>
    </source>
</evidence>
<evidence type="ECO:0000256" key="1">
    <source>
        <dbReference type="ARBA" id="ARBA00004141"/>
    </source>
</evidence>
<keyword evidence="20" id="KW-0472">Membrane</keyword>
<comment type="catalytic activity">
    <reaction evidence="5">
        <text>L-alpha-aminoacyl-L-histidine(out) = L-alpha-aminoacyl-L-histidine(in)</text>
        <dbReference type="Rhea" id="RHEA:79375"/>
        <dbReference type="ChEBI" id="CHEBI:229967"/>
    </reaction>
</comment>
<evidence type="ECO:0000256" key="2">
    <source>
        <dbReference type="ARBA" id="ARBA00044876"/>
    </source>
</evidence>
<evidence type="ECO:0000256" key="11">
    <source>
        <dbReference type="ARBA" id="ARBA00044903"/>
    </source>
</evidence>
<comment type="catalytic activity">
    <reaction evidence="3">
        <text>L-histidyl-glycine(out) = L-histidyl-glycine(in)</text>
        <dbReference type="Rhea" id="RHEA:79395"/>
        <dbReference type="ChEBI" id="CHEBI:229957"/>
    </reaction>
</comment>
<evidence type="ECO:0000313" key="23">
    <source>
        <dbReference type="Proteomes" id="UP001479436"/>
    </source>
</evidence>
<comment type="catalytic activity">
    <reaction evidence="14">
        <text>L-lysyl-glycine(out) = L-lysyl-glycine(in)</text>
        <dbReference type="Rhea" id="RHEA:79407"/>
        <dbReference type="ChEBI" id="CHEBI:191202"/>
    </reaction>
</comment>
<feature type="transmembrane region" description="Helical" evidence="20">
    <location>
        <begin position="79"/>
        <end position="102"/>
    </location>
</feature>
<comment type="catalytic activity">
    <reaction evidence="6">
        <text>L-lysyl-L-alpha-amino acid(out) = L-lysyl-L-alpha-amino acid(in)</text>
        <dbReference type="Rhea" id="RHEA:79387"/>
        <dbReference type="ChEBI" id="CHEBI:229965"/>
    </reaction>
</comment>
<evidence type="ECO:0000256" key="10">
    <source>
        <dbReference type="ARBA" id="ARBA00044900"/>
    </source>
</evidence>
<dbReference type="InterPro" id="IPR020846">
    <property type="entry name" value="MFS_dom"/>
</dbReference>
<dbReference type="PANTHER" id="PTHR23512">
    <property type="entry name" value="MAJOR FACILITATOR SUPERFAMILY DOMAIN-CONTAINING PROTEIN 1"/>
    <property type="match status" value="1"/>
</dbReference>
<feature type="transmembrane region" description="Helical" evidence="20">
    <location>
        <begin position="140"/>
        <end position="160"/>
    </location>
</feature>
<keyword evidence="20" id="KW-0812">Transmembrane</keyword>
<feature type="domain" description="Major facilitator superfamily (MFS) profile" evidence="21">
    <location>
        <begin position="41"/>
        <end position="434"/>
    </location>
</feature>
<evidence type="ECO:0000256" key="4">
    <source>
        <dbReference type="ARBA" id="ARBA00044881"/>
    </source>
</evidence>
<feature type="transmembrane region" description="Helical" evidence="20">
    <location>
        <begin position="473"/>
        <end position="493"/>
    </location>
</feature>
<name>A0ABR2VRA2_9FUNG</name>
<reference evidence="22 23" key="1">
    <citation type="submission" date="2023-04" db="EMBL/GenBank/DDBJ databases">
        <title>Genome of Basidiobolus ranarum AG-B5.</title>
        <authorList>
            <person name="Stajich J.E."/>
            <person name="Carter-House D."/>
            <person name="Gryganskyi A."/>
        </authorList>
    </citation>
    <scope>NUCLEOTIDE SEQUENCE [LARGE SCALE GENOMIC DNA]</scope>
    <source>
        <strain evidence="22 23">AG-B5</strain>
    </source>
</reference>
<dbReference type="Proteomes" id="UP001479436">
    <property type="component" value="Unassembled WGS sequence"/>
</dbReference>
<evidence type="ECO:0000256" key="16">
    <source>
        <dbReference type="ARBA" id="ARBA00045018"/>
    </source>
</evidence>
<dbReference type="SUPFAM" id="SSF103473">
    <property type="entry name" value="MFS general substrate transporter"/>
    <property type="match status" value="1"/>
</dbReference>
<evidence type="ECO:0000256" key="8">
    <source>
        <dbReference type="ARBA" id="ARBA00044898"/>
    </source>
</evidence>
<evidence type="ECO:0000256" key="15">
    <source>
        <dbReference type="ARBA" id="ARBA00044985"/>
    </source>
</evidence>